<protein>
    <recommendedName>
        <fullName evidence="1">Primase C-terminal 1 domain-containing protein</fullName>
    </recommendedName>
</protein>
<comment type="caution">
    <text evidence="2">The sequence shown here is derived from an EMBL/GenBank/DDBJ whole genome shotgun (WGS) entry which is preliminary data.</text>
</comment>
<evidence type="ECO:0000313" key="3">
    <source>
        <dbReference type="Proteomes" id="UP000093281"/>
    </source>
</evidence>
<feature type="domain" description="Primase C-terminal 1" evidence="1">
    <location>
        <begin position="198"/>
        <end position="257"/>
    </location>
</feature>
<evidence type="ECO:0000259" key="1">
    <source>
        <dbReference type="Pfam" id="PF08708"/>
    </source>
</evidence>
<accession>A0A1C0B7R2</accession>
<evidence type="ECO:0000313" key="2">
    <source>
        <dbReference type="EMBL" id="OCL99639.1"/>
    </source>
</evidence>
<dbReference type="InterPro" id="IPR014820">
    <property type="entry name" value="PriCT_1"/>
</dbReference>
<dbReference type="Pfam" id="PF08708">
    <property type="entry name" value="PriCT_1"/>
    <property type="match status" value="1"/>
</dbReference>
<reference evidence="3" key="1">
    <citation type="submission" date="2015-05" db="EMBL/GenBank/DDBJ databases">
        <authorList>
            <person name="Rovetto F."/>
            <person name="Cocolin L."/>
            <person name="Illeghems K."/>
            <person name="Van Nieuwerburgh F."/>
            <person name="Houf K."/>
        </authorList>
    </citation>
    <scope>NUCLEOTIDE SEQUENCE [LARGE SCALE GENOMIC DNA]</scope>
    <source>
        <strain evidence="3">DU22</strain>
    </source>
</reference>
<dbReference type="AlphaFoldDB" id="A0A1C0B7R2"/>
<organism evidence="2 3">
    <name type="scientific">Aliarcobacter thereius</name>
    <dbReference type="NCBI Taxonomy" id="544718"/>
    <lineage>
        <taxon>Bacteria</taxon>
        <taxon>Pseudomonadati</taxon>
        <taxon>Campylobacterota</taxon>
        <taxon>Epsilonproteobacteria</taxon>
        <taxon>Campylobacterales</taxon>
        <taxon>Arcobacteraceae</taxon>
        <taxon>Aliarcobacter</taxon>
    </lineage>
</organism>
<sequence>MTTLNKYKYDKEQLEELLVKNLPKRIKSGNDKHLSNIYEYSSIKSLREHKFINFNSSKQISFLVFDIDRYNDKTALEYFKNIDNFLEYITDNIGLEPTYILETQKGFHFAYHLKNHIFTHQRKPYKYTMDIKRAITKYLKCDEIASHRLYGVWRNPLLHNCYYSHKINYELDDFKNIIPKIEFTNTPIRLKVKIDENELLEGQRNNTLFKYAMRFAKGKKILTQSDILDFLININDTKQVNLPHSELNQIANSTFKYWQNGTIKYGELKDKEKNVNEGAMEFEKMRNLSYDEYLEETKRRQQKAAIRTLELRDKKKNKQQLLVAKEMYMRKLQEEKESLVVCAILDLEEKGLKVNVATISRIAKVDRRTAKKYLLAYEMNN</sequence>
<dbReference type="OrthoDB" id="5342311at2"/>
<proteinExistence type="predicted"/>
<dbReference type="Proteomes" id="UP000093281">
    <property type="component" value="Unassembled WGS sequence"/>
</dbReference>
<dbReference type="EMBL" id="LCUJ01000002">
    <property type="protein sequence ID" value="OCL99639.1"/>
    <property type="molecule type" value="Genomic_DNA"/>
</dbReference>
<dbReference type="RefSeq" id="WP_066185622.1">
    <property type="nucleotide sequence ID" value="NZ_LCUJ01000002.1"/>
</dbReference>
<name>A0A1C0B7R2_9BACT</name>
<gene>
    <name evidence="2" type="ORF">AAX29_00684</name>
</gene>